<evidence type="ECO:0008006" key="3">
    <source>
        <dbReference type="Google" id="ProtNLM"/>
    </source>
</evidence>
<dbReference type="EMBL" id="CP144700">
    <property type="protein sequence ID" value="WVZ22649.1"/>
    <property type="molecule type" value="Genomic_DNA"/>
</dbReference>
<protein>
    <recommendedName>
        <fullName evidence="3">Impact N-terminal domain-containing protein</fullName>
    </recommendedName>
</protein>
<dbReference type="PANTHER" id="PTHR16301:SF20">
    <property type="entry name" value="IMPACT FAMILY MEMBER YIGZ"/>
    <property type="match status" value="1"/>
</dbReference>
<accession>A0AAQ3P7E8</accession>
<name>A0AAQ3P7E8_VIGMU</name>
<gene>
    <name evidence="1" type="ORF">V8G54_001193</name>
</gene>
<proteinExistence type="predicted"/>
<dbReference type="InterPro" id="IPR036956">
    <property type="entry name" value="Impact_N_sf"/>
</dbReference>
<reference evidence="1 2" key="1">
    <citation type="journal article" date="2023" name="Life. Sci Alliance">
        <title>Evolutionary insights into 3D genome organization and epigenetic landscape of Vigna mungo.</title>
        <authorList>
            <person name="Junaid A."/>
            <person name="Singh B."/>
            <person name="Bhatia S."/>
        </authorList>
    </citation>
    <scope>NUCLEOTIDE SEQUENCE [LARGE SCALE GENOMIC DNA]</scope>
    <source>
        <strain evidence="1">Urdbean</strain>
    </source>
</reference>
<dbReference type="InterPro" id="IPR020568">
    <property type="entry name" value="Ribosomal_Su5_D2-typ_SF"/>
</dbReference>
<organism evidence="1 2">
    <name type="scientific">Vigna mungo</name>
    <name type="common">Black gram</name>
    <name type="synonym">Phaseolus mungo</name>
    <dbReference type="NCBI Taxonomy" id="3915"/>
    <lineage>
        <taxon>Eukaryota</taxon>
        <taxon>Viridiplantae</taxon>
        <taxon>Streptophyta</taxon>
        <taxon>Embryophyta</taxon>
        <taxon>Tracheophyta</taxon>
        <taxon>Spermatophyta</taxon>
        <taxon>Magnoliopsida</taxon>
        <taxon>eudicotyledons</taxon>
        <taxon>Gunneridae</taxon>
        <taxon>Pentapetalae</taxon>
        <taxon>rosids</taxon>
        <taxon>fabids</taxon>
        <taxon>Fabales</taxon>
        <taxon>Fabaceae</taxon>
        <taxon>Papilionoideae</taxon>
        <taxon>50 kb inversion clade</taxon>
        <taxon>NPAAA clade</taxon>
        <taxon>indigoferoid/millettioid clade</taxon>
        <taxon>Phaseoleae</taxon>
        <taxon>Vigna</taxon>
    </lineage>
</organism>
<dbReference type="InterPro" id="IPR023582">
    <property type="entry name" value="Impact"/>
</dbReference>
<dbReference type="AlphaFoldDB" id="A0AAQ3P7E8"/>
<dbReference type="SUPFAM" id="SSF54211">
    <property type="entry name" value="Ribosomal protein S5 domain 2-like"/>
    <property type="match status" value="1"/>
</dbReference>
<evidence type="ECO:0000313" key="2">
    <source>
        <dbReference type="Proteomes" id="UP001374535"/>
    </source>
</evidence>
<keyword evidence="2" id="KW-1185">Reference proteome</keyword>
<dbReference type="PANTHER" id="PTHR16301">
    <property type="entry name" value="IMPACT-RELATED"/>
    <property type="match status" value="1"/>
</dbReference>
<dbReference type="Gene3D" id="3.30.230.30">
    <property type="entry name" value="Impact, N-terminal domain"/>
    <property type="match status" value="1"/>
</dbReference>
<sequence>MLSILNFRHFGGIKLGTGGLVRAYGGVASECLRNAPTCLVKTKVPMGVEVPFDLLGVLYHQVQSFHVEDIKQDYDTGKDGISMVTFKVDFDQVDKLEDALKANCSRELKFYKR</sequence>
<evidence type="ECO:0000313" key="1">
    <source>
        <dbReference type="EMBL" id="WVZ22649.1"/>
    </source>
</evidence>
<dbReference type="GO" id="GO:0006446">
    <property type="term" value="P:regulation of translational initiation"/>
    <property type="evidence" value="ECO:0007669"/>
    <property type="project" value="TreeGrafter"/>
</dbReference>
<dbReference type="Proteomes" id="UP001374535">
    <property type="component" value="Chromosome 1"/>
</dbReference>
<dbReference type="GO" id="GO:0005737">
    <property type="term" value="C:cytoplasm"/>
    <property type="evidence" value="ECO:0007669"/>
    <property type="project" value="TreeGrafter"/>
</dbReference>